<organism evidence="2 3">
    <name type="scientific">Sphingomonas floccifaciens</name>
    <dbReference type="NCBI Taxonomy" id="1844115"/>
    <lineage>
        <taxon>Bacteria</taxon>
        <taxon>Pseudomonadati</taxon>
        <taxon>Pseudomonadota</taxon>
        <taxon>Alphaproteobacteria</taxon>
        <taxon>Sphingomonadales</taxon>
        <taxon>Sphingomonadaceae</taxon>
        <taxon>Sphingomonas</taxon>
    </lineage>
</organism>
<protein>
    <recommendedName>
        <fullName evidence="4">Lipoprotein</fullName>
    </recommendedName>
</protein>
<keyword evidence="3" id="KW-1185">Reference proteome</keyword>
<proteinExistence type="predicted"/>
<sequence>MKIALLPLLALAGCTASAPINGKTDAAELADALKGRTAGPPQRCINASNLDAPRIIGDTLVYRQGGRLFVTRASGGCPSLRGDPLLVTEVYGGQLCRNDRFRTVPRGASIPGPYCMFGEFVPYGRVK</sequence>
<evidence type="ECO:0000256" key="1">
    <source>
        <dbReference type="SAM" id="SignalP"/>
    </source>
</evidence>
<keyword evidence="1" id="KW-0732">Signal</keyword>
<gene>
    <name evidence="2" type="ORF">ACFSC3_04765</name>
</gene>
<dbReference type="RefSeq" id="WP_380939257.1">
    <property type="nucleotide sequence ID" value="NZ_JBHUFC010000002.1"/>
</dbReference>
<accession>A0ABW4NBM1</accession>
<dbReference type="Proteomes" id="UP001597283">
    <property type="component" value="Unassembled WGS sequence"/>
</dbReference>
<evidence type="ECO:0008006" key="4">
    <source>
        <dbReference type="Google" id="ProtNLM"/>
    </source>
</evidence>
<feature type="signal peptide" evidence="1">
    <location>
        <begin position="1"/>
        <end position="18"/>
    </location>
</feature>
<dbReference type="EMBL" id="JBHUFC010000002">
    <property type="protein sequence ID" value="MFD1786879.1"/>
    <property type="molecule type" value="Genomic_DNA"/>
</dbReference>
<feature type="chain" id="PRO_5047344561" description="Lipoprotein" evidence="1">
    <location>
        <begin position="19"/>
        <end position="127"/>
    </location>
</feature>
<evidence type="ECO:0000313" key="2">
    <source>
        <dbReference type="EMBL" id="MFD1786879.1"/>
    </source>
</evidence>
<reference evidence="3" key="1">
    <citation type="journal article" date="2019" name="Int. J. Syst. Evol. Microbiol.">
        <title>The Global Catalogue of Microorganisms (GCM) 10K type strain sequencing project: providing services to taxonomists for standard genome sequencing and annotation.</title>
        <authorList>
            <consortium name="The Broad Institute Genomics Platform"/>
            <consortium name="The Broad Institute Genome Sequencing Center for Infectious Disease"/>
            <person name="Wu L."/>
            <person name="Ma J."/>
        </authorList>
    </citation>
    <scope>NUCLEOTIDE SEQUENCE [LARGE SCALE GENOMIC DNA]</scope>
    <source>
        <strain evidence="3">Q85</strain>
    </source>
</reference>
<name>A0ABW4NBM1_9SPHN</name>
<comment type="caution">
    <text evidence="2">The sequence shown here is derived from an EMBL/GenBank/DDBJ whole genome shotgun (WGS) entry which is preliminary data.</text>
</comment>
<evidence type="ECO:0000313" key="3">
    <source>
        <dbReference type="Proteomes" id="UP001597283"/>
    </source>
</evidence>